<dbReference type="EMBL" id="JAUJYN010000005">
    <property type="protein sequence ID" value="KAK1270958.1"/>
    <property type="molecule type" value="Genomic_DNA"/>
</dbReference>
<protein>
    <submittedName>
        <fullName evidence="1">Uncharacterized protein</fullName>
    </submittedName>
</protein>
<reference evidence="1" key="1">
    <citation type="journal article" date="2023" name="Nat. Commun.">
        <title>Diploid and tetraploid genomes of Acorus and the evolution of monocots.</title>
        <authorList>
            <person name="Ma L."/>
            <person name="Liu K.W."/>
            <person name="Li Z."/>
            <person name="Hsiao Y.Y."/>
            <person name="Qi Y."/>
            <person name="Fu T."/>
            <person name="Tang G.D."/>
            <person name="Zhang D."/>
            <person name="Sun W.H."/>
            <person name="Liu D.K."/>
            <person name="Li Y."/>
            <person name="Chen G.Z."/>
            <person name="Liu X.D."/>
            <person name="Liao X.Y."/>
            <person name="Jiang Y.T."/>
            <person name="Yu X."/>
            <person name="Hao Y."/>
            <person name="Huang J."/>
            <person name="Zhao X.W."/>
            <person name="Ke S."/>
            <person name="Chen Y.Y."/>
            <person name="Wu W.L."/>
            <person name="Hsu J.L."/>
            <person name="Lin Y.F."/>
            <person name="Huang M.D."/>
            <person name="Li C.Y."/>
            <person name="Huang L."/>
            <person name="Wang Z.W."/>
            <person name="Zhao X."/>
            <person name="Zhong W.Y."/>
            <person name="Peng D.H."/>
            <person name="Ahmad S."/>
            <person name="Lan S."/>
            <person name="Zhang J.S."/>
            <person name="Tsai W.C."/>
            <person name="Van de Peer Y."/>
            <person name="Liu Z.J."/>
        </authorList>
    </citation>
    <scope>NUCLEOTIDE SEQUENCE</scope>
    <source>
        <strain evidence="1">SCP</strain>
    </source>
</reference>
<evidence type="ECO:0000313" key="2">
    <source>
        <dbReference type="Proteomes" id="UP001179952"/>
    </source>
</evidence>
<sequence>MVCALWEAGRRLKRKGDRSVTVKISQSFVPVVLWAVWLARNHRIFCNRSIYFENLWDSMVNFIRNWGLACAGARKVLLIGGKFVFKE</sequence>
<reference evidence="1" key="2">
    <citation type="submission" date="2023-06" db="EMBL/GenBank/DDBJ databases">
        <authorList>
            <person name="Ma L."/>
            <person name="Liu K.-W."/>
            <person name="Li Z."/>
            <person name="Hsiao Y.-Y."/>
            <person name="Qi Y."/>
            <person name="Fu T."/>
            <person name="Tang G."/>
            <person name="Zhang D."/>
            <person name="Sun W.-H."/>
            <person name="Liu D.-K."/>
            <person name="Li Y."/>
            <person name="Chen G.-Z."/>
            <person name="Liu X.-D."/>
            <person name="Liao X.-Y."/>
            <person name="Jiang Y.-T."/>
            <person name="Yu X."/>
            <person name="Hao Y."/>
            <person name="Huang J."/>
            <person name="Zhao X.-W."/>
            <person name="Ke S."/>
            <person name="Chen Y.-Y."/>
            <person name="Wu W.-L."/>
            <person name="Hsu J.-L."/>
            <person name="Lin Y.-F."/>
            <person name="Huang M.-D."/>
            <person name="Li C.-Y."/>
            <person name="Huang L."/>
            <person name="Wang Z.-W."/>
            <person name="Zhao X."/>
            <person name="Zhong W.-Y."/>
            <person name="Peng D.-H."/>
            <person name="Ahmad S."/>
            <person name="Lan S."/>
            <person name="Zhang J.-S."/>
            <person name="Tsai W.-C."/>
            <person name="Van De Peer Y."/>
            <person name="Liu Z.-J."/>
        </authorList>
    </citation>
    <scope>NUCLEOTIDE SEQUENCE</scope>
    <source>
        <strain evidence="1">SCP</strain>
        <tissue evidence="1">Leaves</tissue>
    </source>
</reference>
<evidence type="ECO:0000313" key="1">
    <source>
        <dbReference type="EMBL" id="KAK1270958.1"/>
    </source>
</evidence>
<comment type="caution">
    <text evidence="1">The sequence shown here is derived from an EMBL/GenBank/DDBJ whole genome shotgun (WGS) entry which is preliminary data.</text>
</comment>
<dbReference type="Proteomes" id="UP001179952">
    <property type="component" value="Unassembled WGS sequence"/>
</dbReference>
<organism evidence="1 2">
    <name type="scientific">Acorus gramineus</name>
    <name type="common">Dwarf sweet flag</name>
    <dbReference type="NCBI Taxonomy" id="55184"/>
    <lineage>
        <taxon>Eukaryota</taxon>
        <taxon>Viridiplantae</taxon>
        <taxon>Streptophyta</taxon>
        <taxon>Embryophyta</taxon>
        <taxon>Tracheophyta</taxon>
        <taxon>Spermatophyta</taxon>
        <taxon>Magnoliopsida</taxon>
        <taxon>Liliopsida</taxon>
        <taxon>Acoraceae</taxon>
        <taxon>Acorus</taxon>
    </lineage>
</organism>
<proteinExistence type="predicted"/>
<keyword evidence="2" id="KW-1185">Reference proteome</keyword>
<gene>
    <name evidence="1" type="ORF">QJS04_geneDACA014711</name>
</gene>
<dbReference type="AlphaFoldDB" id="A0AAV9B2M1"/>
<name>A0AAV9B2M1_ACOGR</name>
<accession>A0AAV9B2M1</accession>